<reference evidence="7 8" key="1">
    <citation type="journal article" date="2018" name="Sci. Rep.">
        <title>Raphidocelis subcapitata (=Pseudokirchneriella subcapitata) provides an insight into genome evolution and environmental adaptations in the Sphaeropleales.</title>
        <authorList>
            <person name="Suzuki S."/>
            <person name="Yamaguchi H."/>
            <person name="Nakajima N."/>
            <person name="Kawachi M."/>
        </authorList>
    </citation>
    <scope>NUCLEOTIDE SEQUENCE [LARGE SCALE GENOMIC DNA]</scope>
    <source>
        <strain evidence="7 8">NIES-35</strain>
    </source>
</reference>
<dbReference type="STRING" id="307507.A0A2V0PHR4"/>
<dbReference type="InterPro" id="IPR016155">
    <property type="entry name" value="Mopterin_synth/thiamin_S_b"/>
</dbReference>
<keyword evidence="4 6" id="KW-0547">Nucleotide-binding</keyword>
<dbReference type="UniPathway" id="UPA00344"/>
<protein>
    <recommendedName>
        <fullName evidence="6">Molybdopterin synthase sulfur carrier subunit</fullName>
    </recommendedName>
    <alternativeName>
        <fullName evidence="6">Molybdenum cofactor synthesis protein 2 small subunit</fullName>
    </alternativeName>
    <alternativeName>
        <fullName evidence="6">Molybdenum cofactor synthesis protein 2A</fullName>
        <shortName evidence="6">MOCS2A</shortName>
    </alternativeName>
    <alternativeName>
        <fullName evidence="6">Sulfur carrier protein MOCS2A</fullName>
    </alternativeName>
</protein>
<evidence type="ECO:0000256" key="2">
    <source>
        <dbReference type="ARBA" id="ARBA00022490"/>
    </source>
</evidence>
<keyword evidence="5 6" id="KW-0501">Molybdenum cofactor biosynthesis</keyword>
<dbReference type="GO" id="GO:1990140">
    <property type="term" value="C:molybdopterin synthase complex"/>
    <property type="evidence" value="ECO:0007669"/>
    <property type="project" value="UniProtKB-UniRule"/>
</dbReference>
<dbReference type="NCBIfam" id="TIGR01682">
    <property type="entry name" value="moaD"/>
    <property type="match status" value="1"/>
</dbReference>
<dbReference type="InterPro" id="IPR012675">
    <property type="entry name" value="Beta-grasp_dom_sf"/>
</dbReference>
<keyword evidence="2 6" id="KW-0963">Cytoplasm</keyword>
<dbReference type="EMBL" id="BDRX01000083">
    <property type="protein sequence ID" value="GBF96605.1"/>
    <property type="molecule type" value="Genomic_DNA"/>
</dbReference>
<dbReference type="InterPro" id="IPR044672">
    <property type="entry name" value="MOCS2A"/>
</dbReference>
<sequence>MRVRVLYFARSREVAGAPEEALDLPPGATTSSLLDDLRSRHPGLAGVLTSCVVAVNHEYVAAGEAAELREGDEVAIIPPLSGG</sequence>
<evidence type="ECO:0000256" key="6">
    <source>
        <dbReference type="HAMAP-Rule" id="MF_03051"/>
    </source>
</evidence>
<keyword evidence="8" id="KW-1185">Reference proteome</keyword>
<dbReference type="Proteomes" id="UP000247498">
    <property type="component" value="Unassembled WGS sequence"/>
</dbReference>
<organism evidence="7 8">
    <name type="scientific">Raphidocelis subcapitata</name>
    <dbReference type="NCBI Taxonomy" id="307507"/>
    <lineage>
        <taxon>Eukaryota</taxon>
        <taxon>Viridiplantae</taxon>
        <taxon>Chlorophyta</taxon>
        <taxon>core chlorophytes</taxon>
        <taxon>Chlorophyceae</taxon>
        <taxon>CS clade</taxon>
        <taxon>Sphaeropleales</taxon>
        <taxon>Selenastraceae</taxon>
        <taxon>Raphidocelis</taxon>
    </lineage>
</organism>
<dbReference type="NCBIfam" id="TIGR01687">
    <property type="entry name" value="moaD_arch"/>
    <property type="match status" value="1"/>
</dbReference>
<dbReference type="GO" id="GO:1990133">
    <property type="term" value="C:molybdopterin adenylyltransferase complex"/>
    <property type="evidence" value="ECO:0007669"/>
    <property type="project" value="TreeGrafter"/>
</dbReference>
<comment type="subcellular location">
    <subcellularLocation>
        <location evidence="6">Cytoplasm</location>
    </subcellularLocation>
</comment>
<dbReference type="InterPro" id="IPR003749">
    <property type="entry name" value="ThiS/MoaD-like"/>
</dbReference>
<dbReference type="FunFam" id="3.10.20.30:FF:000010">
    <property type="entry name" value="Molybdopterin synthase sulfur carrier subunit"/>
    <property type="match status" value="1"/>
</dbReference>
<evidence type="ECO:0000256" key="5">
    <source>
        <dbReference type="ARBA" id="ARBA00023150"/>
    </source>
</evidence>
<dbReference type="GO" id="GO:0006777">
    <property type="term" value="P:Mo-molybdopterin cofactor biosynthetic process"/>
    <property type="evidence" value="ECO:0007669"/>
    <property type="project" value="UniProtKB-UniRule"/>
</dbReference>
<accession>A0A2V0PHR4</accession>
<proteinExistence type="inferred from homology"/>
<comment type="subunit">
    <text evidence="6">Heterotetramer; composed of 2 small (MOCS2A) and 2 large (MOCS2B) subunits.</text>
</comment>
<comment type="PTM">
    <text evidence="6">C-terminal thiocarboxylation occurs in 2 steps, it is first acyl-adenylated (-COAMP) via the hesA/moeB/thiF part of MOCS3, then thiocarboxylated (-COSH) via the rhodanese domain of MOCS3.</text>
</comment>
<dbReference type="SUPFAM" id="SSF54285">
    <property type="entry name" value="MoaD/ThiS"/>
    <property type="match status" value="1"/>
</dbReference>
<comment type="caution">
    <text evidence="7">The sequence shown here is derived from an EMBL/GenBank/DDBJ whole genome shotgun (WGS) entry which is preliminary data.</text>
</comment>
<dbReference type="AlphaFoldDB" id="A0A2V0PHR4"/>
<evidence type="ECO:0000313" key="8">
    <source>
        <dbReference type="Proteomes" id="UP000247498"/>
    </source>
</evidence>
<dbReference type="HAMAP" id="MF_03051">
    <property type="entry name" value="MOCS2A"/>
    <property type="match status" value="1"/>
</dbReference>
<dbReference type="InterPro" id="IPR028887">
    <property type="entry name" value="MOCS2A_euk"/>
</dbReference>
<dbReference type="GO" id="GO:0000166">
    <property type="term" value="F:nucleotide binding"/>
    <property type="evidence" value="ECO:0007669"/>
    <property type="project" value="UniProtKB-KW"/>
</dbReference>
<dbReference type="PANTHER" id="PTHR33359">
    <property type="entry name" value="MOLYBDOPTERIN SYNTHASE SULFUR CARRIER SUBUNIT"/>
    <property type="match status" value="1"/>
</dbReference>
<dbReference type="GO" id="GO:0030366">
    <property type="term" value="F:molybdopterin synthase activity"/>
    <property type="evidence" value="ECO:0007669"/>
    <property type="project" value="UniProtKB-UniRule"/>
</dbReference>
<evidence type="ECO:0000313" key="7">
    <source>
        <dbReference type="EMBL" id="GBF96605.1"/>
    </source>
</evidence>
<name>A0A2V0PHR4_9CHLO</name>
<comment type="function">
    <text evidence="6">Acts as a sulfur carrier required for molybdopterin biosynthesis. Component of the molybdopterin synthase complex that catalyzes the conversion of precursor Z into molybdopterin by mediating the incorporation of 2 sulfur atoms into precursor Z to generate a dithiolene group. In the complex, serves as sulfur donor by being thiocarboxylated (-COSH) at its C-terminus by MOCS3. After interaction with MOCS2B, the sulfur is then transferred to precursor Z to form molybdopterin.</text>
</comment>
<dbReference type="Pfam" id="PF02597">
    <property type="entry name" value="ThiS"/>
    <property type="match status" value="1"/>
</dbReference>
<dbReference type="InParanoid" id="A0A2V0PHR4"/>
<evidence type="ECO:0000256" key="4">
    <source>
        <dbReference type="ARBA" id="ARBA00022741"/>
    </source>
</evidence>
<dbReference type="OrthoDB" id="5531344at2759"/>
<gene>
    <name evidence="7" type="ORF">Rsub_09351</name>
</gene>
<feature type="modified residue" description="1-thioglycine; alternate" evidence="6">
    <location>
        <position position="83"/>
    </location>
</feature>
<comment type="similarity">
    <text evidence="6">Belongs to the MoaD family. MOCS2A subfamily.</text>
</comment>
<evidence type="ECO:0000256" key="1">
    <source>
        <dbReference type="ARBA" id="ARBA00005046"/>
    </source>
</evidence>
<dbReference type="PANTHER" id="PTHR33359:SF1">
    <property type="entry name" value="MOLYBDOPTERIN SYNTHASE SULFUR CARRIER SUBUNIT"/>
    <property type="match status" value="1"/>
</dbReference>
<dbReference type="InterPro" id="IPR010038">
    <property type="entry name" value="MoaD_arc-typ"/>
</dbReference>
<feature type="modified residue" description="Glycyl adenylate; alternate" evidence="6">
    <location>
        <position position="83"/>
    </location>
</feature>
<dbReference type="CDD" id="cd00754">
    <property type="entry name" value="Ubl_MoaD"/>
    <property type="match status" value="1"/>
</dbReference>
<comment type="pathway">
    <text evidence="1 6">Cofactor biosynthesis; molybdopterin biosynthesis.</text>
</comment>
<dbReference type="Gene3D" id="3.10.20.30">
    <property type="match status" value="1"/>
</dbReference>
<evidence type="ECO:0000256" key="3">
    <source>
        <dbReference type="ARBA" id="ARBA00022553"/>
    </source>
</evidence>
<keyword evidence="3 6" id="KW-0597">Phosphoprotein</keyword>
<dbReference type="FunCoup" id="A0A2V0PHR4">
    <property type="interactions" value="11"/>
</dbReference>